<dbReference type="OMA" id="WVGVETK"/>
<evidence type="ECO:0000256" key="2">
    <source>
        <dbReference type="ARBA" id="ARBA00022801"/>
    </source>
</evidence>
<dbReference type="HOGENOM" id="CLU_036838_2_0_1"/>
<evidence type="ECO:0000256" key="1">
    <source>
        <dbReference type="ARBA" id="ARBA00009176"/>
    </source>
</evidence>
<dbReference type="STRING" id="312017.I7LT61"/>
<dbReference type="GO" id="GO:0006152">
    <property type="term" value="P:purine nucleoside catabolic process"/>
    <property type="evidence" value="ECO:0007669"/>
    <property type="project" value="TreeGrafter"/>
</dbReference>
<dbReference type="InterPro" id="IPR001910">
    <property type="entry name" value="Inosine/uridine_hydrolase_dom"/>
</dbReference>
<dbReference type="SUPFAM" id="SSF53590">
    <property type="entry name" value="Nucleoside hydrolase"/>
    <property type="match status" value="1"/>
</dbReference>
<dbReference type="PANTHER" id="PTHR12304:SF4">
    <property type="entry name" value="URIDINE NUCLEOSIDASE"/>
    <property type="match status" value="1"/>
</dbReference>
<dbReference type="eggNOG" id="KOG2938">
    <property type="taxonomic scope" value="Eukaryota"/>
</dbReference>
<evidence type="ECO:0000313" key="5">
    <source>
        <dbReference type="EMBL" id="EAR84460.1"/>
    </source>
</evidence>
<dbReference type="InterPro" id="IPR036452">
    <property type="entry name" value="Ribo_hydro-like"/>
</dbReference>
<keyword evidence="2 5" id="KW-0378">Hydrolase</keyword>
<dbReference type="GO" id="GO:0005829">
    <property type="term" value="C:cytosol"/>
    <property type="evidence" value="ECO:0007669"/>
    <property type="project" value="TreeGrafter"/>
</dbReference>
<name>I7LT61_TETTS</name>
<gene>
    <name evidence="5" type="ORF">TTHERM_00691580</name>
</gene>
<dbReference type="InterPro" id="IPR023186">
    <property type="entry name" value="IUNH"/>
</dbReference>
<dbReference type="InParanoid" id="I7LT61"/>
<accession>I7LT61</accession>
<dbReference type="GeneID" id="7830800"/>
<evidence type="ECO:0000256" key="3">
    <source>
        <dbReference type="ARBA" id="ARBA00023295"/>
    </source>
</evidence>
<proteinExistence type="inferred from homology"/>
<evidence type="ECO:0000313" key="6">
    <source>
        <dbReference type="Proteomes" id="UP000009168"/>
    </source>
</evidence>
<feature type="domain" description="Inosine/uridine-preferring nucleoside hydrolase" evidence="4">
    <location>
        <begin position="10"/>
        <end position="305"/>
    </location>
</feature>
<keyword evidence="3" id="KW-0326">Glycosidase</keyword>
<dbReference type="OrthoDB" id="432381at2759"/>
<dbReference type="Gene3D" id="3.90.245.10">
    <property type="entry name" value="Ribonucleoside hydrolase-like"/>
    <property type="match status" value="1"/>
</dbReference>
<dbReference type="KEGG" id="tet:TTHERM_00691580"/>
<dbReference type="EMBL" id="GG662490">
    <property type="protein sequence ID" value="EAR84460.1"/>
    <property type="molecule type" value="Genomic_DNA"/>
</dbReference>
<comment type="similarity">
    <text evidence="1">Belongs to the IUNH family.</text>
</comment>
<organism evidence="5 6">
    <name type="scientific">Tetrahymena thermophila (strain SB210)</name>
    <dbReference type="NCBI Taxonomy" id="312017"/>
    <lineage>
        <taxon>Eukaryota</taxon>
        <taxon>Sar</taxon>
        <taxon>Alveolata</taxon>
        <taxon>Ciliophora</taxon>
        <taxon>Intramacronucleata</taxon>
        <taxon>Oligohymenophorea</taxon>
        <taxon>Hymenostomatida</taxon>
        <taxon>Tetrahymenina</taxon>
        <taxon>Tetrahymenidae</taxon>
        <taxon>Tetrahymena</taxon>
    </lineage>
</organism>
<keyword evidence="6" id="KW-1185">Reference proteome</keyword>
<dbReference type="GO" id="GO:0008477">
    <property type="term" value="F:purine nucleosidase activity"/>
    <property type="evidence" value="ECO:0007669"/>
    <property type="project" value="TreeGrafter"/>
</dbReference>
<dbReference type="Pfam" id="PF01156">
    <property type="entry name" value="IU_nuc_hydro"/>
    <property type="match status" value="1"/>
</dbReference>
<protein>
    <submittedName>
        <fullName evidence="5">Inosine-uridine preferring nucleoside hydrolase</fullName>
    </submittedName>
</protein>
<evidence type="ECO:0000259" key="4">
    <source>
        <dbReference type="Pfam" id="PF01156"/>
    </source>
</evidence>
<reference evidence="6" key="1">
    <citation type="journal article" date="2006" name="PLoS Biol.">
        <title>Macronuclear genome sequence of the ciliate Tetrahymena thermophila, a model eukaryote.</title>
        <authorList>
            <person name="Eisen J.A."/>
            <person name="Coyne R.S."/>
            <person name="Wu M."/>
            <person name="Wu D."/>
            <person name="Thiagarajan M."/>
            <person name="Wortman J.R."/>
            <person name="Badger J.H."/>
            <person name="Ren Q."/>
            <person name="Amedeo P."/>
            <person name="Jones K.M."/>
            <person name="Tallon L.J."/>
            <person name="Delcher A.L."/>
            <person name="Salzberg S.L."/>
            <person name="Silva J.C."/>
            <person name="Haas B.J."/>
            <person name="Majoros W.H."/>
            <person name="Farzad M."/>
            <person name="Carlton J.M."/>
            <person name="Smith R.K. Jr."/>
            <person name="Garg J."/>
            <person name="Pearlman R.E."/>
            <person name="Karrer K.M."/>
            <person name="Sun L."/>
            <person name="Manning G."/>
            <person name="Elde N.C."/>
            <person name="Turkewitz A.P."/>
            <person name="Asai D.J."/>
            <person name="Wilkes D.E."/>
            <person name="Wang Y."/>
            <person name="Cai H."/>
            <person name="Collins K."/>
            <person name="Stewart B.A."/>
            <person name="Lee S.R."/>
            <person name="Wilamowska K."/>
            <person name="Weinberg Z."/>
            <person name="Ruzzo W.L."/>
            <person name="Wloga D."/>
            <person name="Gaertig J."/>
            <person name="Frankel J."/>
            <person name="Tsao C.-C."/>
            <person name="Gorovsky M.A."/>
            <person name="Keeling P.J."/>
            <person name="Waller R.F."/>
            <person name="Patron N.J."/>
            <person name="Cherry J.M."/>
            <person name="Stover N.A."/>
            <person name="Krieger C.J."/>
            <person name="del Toro C."/>
            <person name="Ryder H.F."/>
            <person name="Williamson S.C."/>
            <person name="Barbeau R.A."/>
            <person name="Hamilton E.P."/>
            <person name="Orias E."/>
        </authorList>
    </citation>
    <scope>NUCLEOTIDE SEQUENCE [LARGE SCALE GENOMIC DNA]</scope>
    <source>
        <strain evidence="6">SB210</strain>
    </source>
</reference>
<dbReference type="RefSeq" id="XP_001032123.1">
    <property type="nucleotide sequence ID" value="XM_001032123.1"/>
</dbReference>
<dbReference type="Proteomes" id="UP000009168">
    <property type="component" value="Unassembled WGS sequence"/>
</dbReference>
<sequence>MSNQTEKKLLWLDCDPGHDDAMAIYMAAYSEKVELIGISTVYGNNTLEKVTNNALKILRMGGIYGIPVYKGMAKPLTRKVTTAESIHGDSGLDGCVLPDTDQKAITEDVLHQIYLKIKSLPKKIHFVATGCLTNLALLLSTFPDFKDYIEQISLMGGAIGIGNWFPCSEFNIGIDPEASKIIFTSGLPLTMVPIELTHQVSITEDIFDKLKAMKTHFGENIVGLMTFFKHTYKTVFGLDLVPLHDPCAVYYVINPDAFTVKFLNVVIETNSEYCDGRTVVDEYKTTGRKPNTNVAVGLDLNAFWEEMLSALHKCNKNTPINNQ</sequence>
<dbReference type="AlphaFoldDB" id="I7LT61"/>
<dbReference type="PANTHER" id="PTHR12304">
    <property type="entry name" value="INOSINE-URIDINE PREFERRING NUCLEOSIDE HYDROLASE"/>
    <property type="match status" value="1"/>
</dbReference>
<dbReference type="CDD" id="cd02651">
    <property type="entry name" value="nuc_hydro_IU_UC_XIUA"/>
    <property type="match status" value="1"/>
</dbReference>